<reference evidence="2 3" key="1">
    <citation type="submission" date="2019-03" db="EMBL/GenBank/DDBJ databases">
        <title>First draft genome of Liparis tanakae, snailfish: a comprehensive survey of snailfish specific genes.</title>
        <authorList>
            <person name="Kim W."/>
            <person name="Song I."/>
            <person name="Jeong J.-H."/>
            <person name="Kim D."/>
            <person name="Kim S."/>
            <person name="Ryu S."/>
            <person name="Song J.Y."/>
            <person name="Lee S.K."/>
        </authorList>
    </citation>
    <scope>NUCLEOTIDE SEQUENCE [LARGE SCALE GENOMIC DNA]</scope>
    <source>
        <tissue evidence="2">Muscle</tissue>
    </source>
</reference>
<keyword evidence="3" id="KW-1185">Reference proteome</keyword>
<gene>
    <name evidence="2" type="ORF">EYF80_018241</name>
</gene>
<sequence length="204" mass="22701">MFSYQLTRAESTAGDAARRLLPLELGEHLRTEKRSLWSIAADFASLCQTDTAARPERGSEKQSRGMRQERLGLVVVAEEWDGYRWTGFLQLAGPLAARREQPGDGETTAERRCCGSSLDADHQYARRTLNTALLVRIHTAAGYDGERQPTLYNMVSKYPNTLAERRDRPGSHRHTVGVGSEPGGRRMADATESSSICHRDIQAL</sequence>
<evidence type="ECO:0000256" key="1">
    <source>
        <dbReference type="SAM" id="MobiDB-lite"/>
    </source>
</evidence>
<organism evidence="2 3">
    <name type="scientific">Liparis tanakae</name>
    <name type="common">Tanaka's snailfish</name>
    <dbReference type="NCBI Taxonomy" id="230148"/>
    <lineage>
        <taxon>Eukaryota</taxon>
        <taxon>Metazoa</taxon>
        <taxon>Chordata</taxon>
        <taxon>Craniata</taxon>
        <taxon>Vertebrata</taxon>
        <taxon>Euteleostomi</taxon>
        <taxon>Actinopterygii</taxon>
        <taxon>Neopterygii</taxon>
        <taxon>Teleostei</taxon>
        <taxon>Neoteleostei</taxon>
        <taxon>Acanthomorphata</taxon>
        <taxon>Eupercaria</taxon>
        <taxon>Perciformes</taxon>
        <taxon>Cottioidei</taxon>
        <taxon>Cottales</taxon>
        <taxon>Liparidae</taxon>
        <taxon>Liparis</taxon>
    </lineage>
</organism>
<feature type="region of interest" description="Disordered" evidence="1">
    <location>
        <begin position="164"/>
        <end position="195"/>
    </location>
</feature>
<evidence type="ECO:0000313" key="3">
    <source>
        <dbReference type="Proteomes" id="UP000314294"/>
    </source>
</evidence>
<comment type="caution">
    <text evidence="2">The sequence shown here is derived from an EMBL/GenBank/DDBJ whole genome shotgun (WGS) entry which is preliminary data.</text>
</comment>
<proteinExistence type="predicted"/>
<evidence type="ECO:0000313" key="2">
    <source>
        <dbReference type="EMBL" id="TNN71555.1"/>
    </source>
</evidence>
<dbReference type="AlphaFoldDB" id="A0A4Z2I259"/>
<accession>A0A4Z2I259</accession>
<dbReference type="EMBL" id="SRLO01000148">
    <property type="protein sequence ID" value="TNN71555.1"/>
    <property type="molecule type" value="Genomic_DNA"/>
</dbReference>
<name>A0A4Z2I259_9TELE</name>
<protein>
    <submittedName>
        <fullName evidence="2">Uncharacterized protein</fullName>
    </submittedName>
</protein>
<dbReference type="Proteomes" id="UP000314294">
    <property type="component" value="Unassembled WGS sequence"/>
</dbReference>